<organism evidence="3 4">
    <name type="scientific">Coniophora puteana (strain RWD-64-598)</name>
    <name type="common">Brown rot fungus</name>
    <dbReference type="NCBI Taxonomy" id="741705"/>
    <lineage>
        <taxon>Eukaryota</taxon>
        <taxon>Fungi</taxon>
        <taxon>Dikarya</taxon>
        <taxon>Basidiomycota</taxon>
        <taxon>Agaricomycotina</taxon>
        <taxon>Agaricomycetes</taxon>
        <taxon>Agaricomycetidae</taxon>
        <taxon>Boletales</taxon>
        <taxon>Coniophorineae</taxon>
        <taxon>Coniophoraceae</taxon>
        <taxon>Coniophora</taxon>
    </lineage>
</organism>
<dbReference type="Pfam" id="PF03097">
    <property type="entry name" value="BRO1"/>
    <property type="match status" value="1"/>
</dbReference>
<dbReference type="RefSeq" id="XP_007769301.1">
    <property type="nucleotide sequence ID" value="XM_007771111.1"/>
</dbReference>
<dbReference type="EMBL" id="JH711579">
    <property type="protein sequence ID" value="EIW80326.1"/>
    <property type="molecule type" value="Genomic_DNA"/>
</dbReference>
<gene>
    <name evidence="3" type="ORF">CONPUDRAFT_154361</name>
</gene>
<dbReference type="GO" id="GO:0043328">
    <property type="term" value="P:protein transport to vacuole involved in ubiquitin-dependent protein catabolic process via the multivesicular body sorting pathway"/>
    <property type="evidence" value="ECO:0007669"/>
    <property type="project" value="TreeGrafter"/>
</dbReference>
<evidence type="ECO:0000256" key="1">
    <source>
        <dbReference type="ARBA" id="ARBA00041284"/>
    </source>
</evidence>
<dbReference type="PANTHER" id="PTHR23030:SF30">
    <property type="entry name" value="TYROSINE-PROTEIN PHOSPHATASE NON-RECEPTOR TYPE 23"/>
    <property type="match status" value="1"/>
</dbReference>
<name>A0A5M3MMQ8_CONPW</name>
<dbReference type="Gene3D" id="1.25.40.280">
    <property type="entry name" value="alix/aip1 like domains"/>
    <property type="match status" value="2"/>
</dbReference>
<reference evidence="4" key="1">
    <citation type="journal article" date="2012" name="Science">
        <title>The Paleozoic origin of enzymatic lignin decomposition reconstructed from 31 fungal genomes.</title>
        <authorList>
            <person name="Floudas D."/>
            <person name="Binder M."/>
            <person name="Riley R."/>
            <person name="Barry K."/>
            <person name="Blanchette R.A."/>
            <person name="Henrissat B."/>
            <person name="Martinez A.T."/>
            <person name="Otillar R."/>
            <person name="Spatafora J.W."/>
            <person name="Yadav J.S."/>
            <person name="Aerts A."/>
            <person name="Benoit I."/>
            <person name="Boyd A."/>
            <person name="Carlson A."/>
            <person name="Copeland A."/>
            <person name="Coutinho P.M."/>
            <person name="de Vries R.P."/>
            <person name="Ferreira P."/>
            <person name="Findley K."/>
            <person name="Foster B."/>
            <person name="Gaskell J."/>
            <person name="Glotzer D."/>
            <person name="Gorecki P."/>
            <person name="Heitman J."/>
            <person name="Hesse C."/>
            <person name="Hori C."/>
            <person name="Igarashi K."/>
            <person name="Jurgens J.A."/>
            <person name="Kallen N."/>
            <person name="Kersten P."/>
            <person name="Kohler A."/>
            <person name="Kuees U."/>
            <person name="Kumar T.K.A."/>
            <person name="Kuo A."/>
            <person name="LaButti K."/>
            <person name="Larrondo L.F."/>
            <person name="Lindquist E."/>
            <person name="Ling A."/>
            <person name="Lombard V."/>
            <person name="Lucas S."/>
            <person name="Lundell T."/>
            <person name="Martin R."/>
            <person name="McLaughlin D.J."/>
            <person name="Morgenstern I."/>
            <person name="Morin E."/>
            <person name="Murat C."/>
            <person name="Nagy L.G."/>
            <person name="Nolan M."/>
            <person name="Ohm R.A."/>
            <person name="Patyshakuliyeva A."/>
            <person name="Rokas A."/>
            <person name="Ruiz-Duenas F.J."/>
            <person name="Sabat G."/>
            <person name="Salamov A."/>
            <person name="Samejima M."/>
            <person name="Schmutz J."/>
            <person name="Slot J.C."/>
            <person name="St John F."/>
            <person name="Stenlid J."/>
            <person name="Sun H."/>
            <person name="Sun S."/>
            <person name="Syed K."/>
            <person name="Tsang A."/>
            <person name="Wiebenga A."/>
            <person name="Young D."/>
            <person name="Pisabarro A."/>
            <person name="Eastwood D.C."/>
            <person name="Martin F."/>
            <person name="Cullen D."/>
            <person name="Grigoriev I.V."/>
            <person name="Hibbett D.S."/>
        </authorList>
    </citation>
    <scope>NUCLEOTIDE SEQUENCE [LARGE SCALE GENOMIC DNA]</scope>
    <source>
        <strain evidence="4">RWD-64-598 SS2</strain>
    </source>
</reference>
<proteinExistence type="predicted"/>
<dbReference type="GO" id="GO:0005768">
    <property type="term" value="C:endosome"/>
    <property type="evidence" value="ECO:0007669"/>
    <property type="project" value="TreeGrafter"/>
</dbReference>
<feature type="domain" description="BRO1" evidence="2">
    <location>
        <begin position="1"/>
        <end position="260"/>
    </location>
</feature>
<evidence type="ECO:0000313" key="4">
    <source>
        <dbReference type="Proteomes" id="UP000053558"/>
    </source>
</evidence>
<dbReference type="InterPro" id="IPR038499">
    <property type="entry name" value="BRO1_sf"/>
</dbReference>
<protein>
    <recommendedName>
        <fullName evidence="1">BRO domain-containing protein 1</fullName>
    </recommendedName>
</protein>
<dbReference type="PROSITE" id="PS51180">
    <property type="entry name" value="BRO1"/>
    <property type="match status" value="1"/>
</dbReference>
<dbReference type="KEGG" id="cput:CONPUDRAFT_154361"/>
<evidence type="ECO:0000259" key="2">
    <source>
        <dbReference type="PROSITE" id="PS51180"/>
    </source>
</evidence>
<comment type="caution">
    <text evidence="3">The sequence shown here is derived from an EMBL/GenBank/DDBJ whole genome shotgun (WGS) entry which is preliminary data.</text>
</comment>
<dbReference type="OrthoDB" id="2141925at2759"/>
<dbReference type="Proteomes" id="UP000053558">
    <property type="component" value="Unassembled WGS sequence"/>
</dbReference>
<evidence type="ECO:0000313" key="3">
    <source>
        <dbReference type="EMBL" id="EIW80326.1"/>
    </source>
</evidence>
<dbReference type="GeneID" id="19203256"/>
<dbReference type="PANTHER" id="PTHR23030">
    <property type="entry name" value="PCD6 INTERACTING PROTEIN-RELATED"/>
    <property type="match status" value="1"/>
</dbReference>
<dbReference type="SMART" id="SM01041">
    <property type="entry name" value="BRO1"/>
    <property type="match status" value="1"/>
</dbReference>
<dbReference type="AlphaFoldDB" id="A0A5M3MMQ8"/>
<dbReference type="InterPro" id="IPR004328">
    <property type="entry name" value="BRO1_dom"/>
</dbReference>
<accession>A0A5M3MMQ8</accession>
<keyword evidence="4" id="KW-1185">Reference proteome</keyword>
<sequence length="260" mass="29389">MFNRSPMITLPKKSACPSLKCFGPLELLEFKFFGLRVSFPWNDAFTNKQTTHTTIAYEKASILFQIAATYMLIYIDKNLLHALSADLSHGVIKCLMGITIAQATEAFLEKAIGEKKPHTLIFKVASRASYLYTFLTDELKDLMGKGIFDRNWGTLTQIKSQHFGSSSQYHYDLVDDRAGILRDALVRFMLAESLAKEASRNVISFNTLPIHVSPMLPADAGNVILDCIKTQLTLCTERKNEATRANDLIYHLKRIKRCFP</sequence>